<evidence type="ECO:0000256" key="1">
    <source>
        <dbReference type="SAM" id="MobiDB-lite"/>
    </source>
</evidence>
<evidence type="ECO:0000313" key="2">
    <source>
        <dbReference type="EMBL" id="KAK7060616.1"/>
    </source>
</evidence>
<protein>
    <submittedName>
        <fullName evidence="2">Uncharacterized protein</fullName>
    </submittedName>
</protein>
<gene>
    <name evidence="2" type="ORF">VNI00_001382</name>
</gene>
<keyword evidence="3" id="KW-1185">Reference proteome</keyword>
<dbReference type="EMBL" id="JAYKXP010000003">
    <property type="protein sequence ID" value="KAK7060616.1"/>
    <property type="molecule type" value="Genomic_DNA"/>
</dbReference>
<dbReference type="Proteomes" id="UP001383192">
    <property type="component" value="Unassembled WGS sequence"/>
</dbReference>
<dbReference type="AlphaFoldDB" id="A0AAW0E9H1"/>
<organism evidence="2 3">
    <name type="scientific">Paramarasmius palmivorus</name>
    <dbReference type="NCBI Taxonomy" id="297713"/>
    <lineage>
        <taxon>Eukaryota</taxon>
        <taxon>Fungi</taxon>
        <taxon>Dikarya</taxon>
        <taxon>Basidiomycota</taxon>
        <taxon>Agaricomycotina</taxon>
        <taxon>Agaricomycetes</taxon>
        <taxon>Agaricomycetidae</taxon>
        <taxon>Agaricales</taxon>
        <taxon>Marasmiineae</taxon>
        <taxon>Marasmiaceae</taxon>
        <taxon>Paramarasmius</taxon>
    </lineage>
</organism>
<reference evidence="2 3" key="1">
    <citation type="submission" date="2024-01" db="EMBL/GenBank/DDBJ databases">
        <title>A draft genome for a cacao thread blight-causing isolate of Paramarasmius palmivorus.</title>
        <authorList>
            <person name="Baruah I.K."/>
            <person name="Bukari Y."/>
            <person name="Amoako-Attah I."/>
            <person name="Meinhardt L.W."/>
            <person name="Bailey B.A."/>
            <person name="Cohen S.P."/>
        </authorList>
    </citation>
    <scope>NUCLEOTIDE SEQUENCE [LARGE SCALE GENOMIC DNA]</scope>
    <source>
        <strain evidence="2 3">GH-12</strain>
    </source>
</reference>
<comment type="caution">
    <text evidence="2">The sequence shown here is derived from an EMBL/GenBank/DDBJ whole genome shotgun (WGS) entry which is preliminary data.</text>
</comment>
<name>A0AAW0E9H1_9AGAR</name>
<evidence type="ECO:0000313" key="3">
    <source>
        <dbReference type="Proteomes" id="UP001383192"/>
    </source>
</evidence>
<accession>A0AAW0E9H1</accession>
<feature type="compositionally biased region" description="Acidic residues" evidence="1">
    <location>
        <begin position="182"/>
        <end position="192"/>
    </location>
</feature>
<feature type="region of interest" description="Disordered" evidence="1">
    <location>
        <begin position="158"/>
        <end position="192"/>
    </location>
</feature>
<proteinExistence type="predicted"/>
<sequence length="206" mass="23386">MGGGFIYFGATALGEQATRLMFGDELFDLLLTDEPANWPGLPRFFVPLVAARFMTRTFSNIISLAGMYIMWPKVPPPAVQEKLLANSNRIDRIVPDYRPRTSTSWPPRIAQFGGIVAATSIVYSLLFNKFRRWVLDLPRQVERPTRRRRRRGHRIAGNLNLNLGRDGNRRRQAQAGAPAPEPDVDDDDDDEDPRIVRLEGITRISI</sequence>